<keyword evidence="2" id="KW-1185">Reference proteome</keyword>
<accession>A0ACB6RSI0</accession>
<organism evidence="1 2">
    <name type="scientific">Macroventuria anomochaeta</name>
    <dbReference type="NCBI Taxonomy" id="301207"/>
    <lineage>
        <taxon>Eukaryota</taxon>
        <taxon>Fungi</taxon>
        <taxon>Dikarya</taxon>
        <taxon>Ascomycota</taxon>
        <taxon>Pezizomycotina</taxon>
        <taxon>Dothideomycetes</taxon>
        <taxon>Pleosporomycetidae</taxon>
        <taxon>Pleosporales</taxon>
        <taxon>Pleosporineae</taxon>
        <taxon>Didymellaceae</taxon>
        <taxon>Macroventuria</taxon>
    </lineage>
</organism>
<gene>
    <name evidence="1" type="ORF">BU25DRAFT_493203</name>
</gene>
<sequence length="596" mass="67047">MAGKRKHEEPTPTLPNSQQDTTITPHRQKQRKKQNTPTVDTTYTISQILAFKASIPAITDWTSPTISPKHIQVIYWFDVLGLSKAECAKRYPNKDGKSCSVANIFKVYNMYAPRLYAEKGVGFVPLGKRGIARAQPVAPVSQKKGHIGGRHGTTKVSRLDVKLKRLFEKLPKPTSPALHIYQDQDVRVACSDRAENPAAKQGETEKFEAASSYTDVLEFVRKVNDTTYGPPSGSHMSRACAVQYCKTVREALEKNPGIRTAQYGPEISPDTISRFTACMSSTLQSHLPTHVTTSFGTFEQQWTMVDLEDLYVFAVTMGAHGVCDLVTDRWVEEIQRSEPRIVMDDFFECHLFDILHFGPEFLNFLHANDEKGLRFFLSVLVTHGQAGYALLRDTHLGNWHSDVKKALIATMKNESAIDLVTASRETICARFHHHGPEEQIGCFQRVPLQPATYASAITAKAPALRARIERPCYDMDIDDGKEGILQISIPDFPYVHNRDPRHDAIIKDPLYSNPRVSNRLQKHRNGYMDDRMQYANPKFNAHHDAAEVCEEKLRMVREKLQSFREEGIEVSEEVKKTLGGPEGLGGAGGHEEEESE</sequence>
<name>A0ACB6RSI0_9PLEO</name>
<evidence type="ECO:0000313" key="2">
    <source>
        <dbReference type="Proteomes" id="UP000799754"/>
    </source>
</evidence>
<dbReference type="Proteomes" id="UP000799754">
    <property type="component" value="Unassembled WGS sequence"/>
</dbReference>
<comment type="caution">
    <text evidence="1">The sequence shown here is derived from an EMBL/GenBank/DDBJ whole genome shotgun (WGS) entry which is preliminary data.</text>
</comment>
<dbReference type="EMBL" id="MU006728">
    <property type="protein sequence ID" value="KAF2624856.1"/>
    <property type="molecule type" value="Genomic_DNA"/>
</dbReference>
<protein>
    <submittedName>
        <fullName evidence="1">Uncharacterized protein</fullName>
    </submittedName>
</protein>
<proteinExistence type="predicted"/>
<reference evidence="1" key="1">
    <citation type="journal article" date="2020" name="Stud. Mycol.">
        <title>101 Dothideomycetes genomes: a test case for predicting lifestyles and emergence of pathogens.</title>
        <authorList>
            <person name="Haridas S."/>
            <person name="Albert R."/>
            <person name="Binder M."/>
            <person name="Bloem J."/>
            <person name="Labutti K."/>
            <person name="Salamov A."/>
            <person name="Andreopoulos B."/>
            <person name="Baker S."/>
            <person name="Barry K."/>
            <person name="Bills G."/>
            <person name="Bluhm B."/>
            <person name="Cannon C."/>
            <person name="Castanera R."/>
            <person name="Culley D."/>
            <person name="Daum C."/>
            <person name="Ezra D."/>
            <person name="Gonzalez J."/>
            <person name="Henrissat B."/>
            <person name="Kuo A."/>
            <person name="Liang C."/>
            <person name="Lipzen A."/>
            <person name="Lutzoni F."/>
            <person name="Magnuson J."/>
            <person name="Mondo S."/>
            <person name="Nolan M."/>
            <person name="Ohm R."/>
            <person name="Pangilinan J."/>
            <person name="Park H.-J."/>
            <person name="Ramirez L."/>
            <person name="Alfaro M."/>
            <person name="Sun H."/>
            <person name="Tritt A."/>
            <person name="Yoshinaga Y."/>
            <person name="Zwiers L.-H."/>
            <person name="Turgeon B."/>
            <person name="Goodwin S."/>
            <person name="Spatafora J."/>
            <person name="Crous P."/>
            <person name="Grigoriev I."/>
        </authorList>
    </citation>
    <scope>NUCLEOTIDE SEQUENCE</scope>
    <source>
        <strain evidence="1">CBS 525.71</strain>
    </source>
</reference>
<evidence type="ECO:0000313" key="1">
    <source>
        <dbReference type="EMBL" id="KAF2624856.1"/>
    </source>
</evidence>